<proteinExistence type="predicted"/>
<organism evidence="1 2">
    <name type="scientific">Acinetobacter bouvetii</name>
    <dbReference type="NCBI Taxonomy" id="202951"/>
    <lineage>
        <taxon>Bacteria</taxon>
        <taxon>Pseudomonadati</taxon>
        <taxon>Pseudomonadota</taxon>
        <taxon>Gammaproteobacteria</taxon>
        <taxon>Moraxellales</taxon>
        <taxon>Moraxellaceae</taxon>
        <taxon>Acinetobacter</taxon>
    </lineage>
</organism>
<dbReference type="AlphaFoldDB" id="A0A4V2DPY0"/>
<dbReference type="RefSeq" id="WP_130144413.1">
    <property type="nucleotide sequence ID" value="NZ_SGSU01000004.1"/>
</dbReference>
<comment type="caution">
    <text evidence="1">The sequence shown here is derived from an EMBL/GenBank/DDBJ whole genome shotgun (WGS) entry which is preliminary data.</text>
</comment>
<evidence type="ECO:0000313" key="2">
    <source>
        <dbReference type="Proteomes" id="UP000293483"/>
    </source>
</evidence>
<evidence type="ECO:0000313" key="1">
    <source>
        <dbReference type="EMBL" id="RZG68424.1"/>
    </source>
</evidence>
<dbReference type="Proteomes" id="UP000293483">
    <property type="component" value="Unassembled WGS sequence"/>
</dbReference>
<gene>
    <name evidence="1" type="ORF">EXE25_05045</name>
</gene>
<protein>
    <submittedName>
        <fullName evidence="1">Uncharacterized protein</fullName>
    </submittedName>
</protein>
<sequence>MDLDYCAVRFKRKLEIINFINQIQSSEKFKEFYDWFNQFYELEIVELVNDFEFELSNKPLISQNYITENWIENYIFDRIQYGKHKVNRGLETLVMDHLGNEDFYNKVEKLRLKFKQYLLDHQQLKNAYLKLTEHIDIRCLVKSHVNLESLFLTWFSIVNYFAKIKRLNQNLDSDKHLKSLHFEEQIYNYLNDYEFLAKNNGYRFGHKTIDDMTLFNDEYRSEKYLSLHLAENCNVPVAHVLIEYLEFVKFDLNHRLLLENASTEQKSHLDQLDKIIQTLYSQNKQNAPKGAGIERLLCYTIYKLMVQRGQIDKNTDIYESIKILFDYLAEILKRSKVGLDYDGSLSNKARLKLVVYETEYFDEDELFMILGLYNSRDMPLLKLFRPSEQSNNKRIQPTCFEQNDPKLERMVKVRVNRNIGLFTIKATNLYQLINEEKDKPFSFESLYVVE</sequence>
<reference evidence="1 2" key="1">
    <citation type="submission" date="2019-02" db="EMBL/GenBank/DDBJ databases">
        <title>The Batch Genome Submission of Acinetobacter spp. strains.</title>
        <authorList>
            <person name="Qin J."/>
            <person name="Hu Y."/>
            <person name="Ye H."/>
            <person name="Wei L."/>
            <person name="Feng Y."/>
            <person name="Zong Z."/>
        </authorList>
    </citation>
    <scope>NUCLEOTIDE SEQUENCE [LARGE SCALE GENOMIC DNA]</scope>
    <source>
        <strain evidence="1 2">WCHABo060081</strain>
    </source>
</reference>
<name>A0A4V2DPY0_9GAMM</name>
<accession>A0A4V2DPY0</accession>
<dbReference type="EMBL" id="SGSU01000004">
    <property type="protein sequence ID" value="RZG68424.1"/>
    <property type="molecule type" value="Genomic_DNA"/>
</dbReference>